<dbReference type="Proteomes" id="UP001139516">
    <property type="component" value="Unassembled WGS sequence"/>
</dbReference>
<organism evidence="3 4">
    <name type="scientific">Roseomonas acroporae</name>
    <dbReference type="NCBI Taxonomy" id="2937791"/>
    <lineage>
        <taxon>Bacteria</taxon>
        <taxon>Pseudomonadati</taxon>
        <taxon>Pseudomonadota</taxon>
        <taxon>Alphaproteobacteria</taxon>
        <taxon>Acetobacterales</taxon>
        <taxon>Roseomonadaceae</taxon>
        <taxon>Roseomonas</taxon>
    </lineage>
</organism>
<feature type="domain" description="CHAD" evidence="2">
    <location>
        <begin position="210"/>
        <end position="523"/>
    </location>
</feature>
<evidence type="ECO:0000313" key="3">
    <source>
        <dbReference type="EMBL" id="MCK8787466.1"/>
    </source>
</evidence>
<dbReference type="InterPro" id="IPR007899">
    <property type="entry name" value="CHAD_dom"/>
</dbReference>
<accession>A0A9X2BXP5</accession>
<dbReference type="Gene3D" id="1.40.20.10">
    <property type="entry name" value="CHAD domain"/>
    <property type="match status" value="1"/>
</dbReference>
<keyword evidence="4" id="KW-1185">Reference proteome</keyword>
<dbReference type="PANTHER" id="PTHR39339:SF1">
    <property type="entry name" value="CHAD DOMAIN-CONTAINING PROTEIN"/>
    <property type="match status" value="1"/>
</dbReference>
<proteinExistence type="predicted"/>
<protein>
    <submittedName>
        <fullName evidence="3">CHAD domain-containing protein</fullName>
    </submittedName>
</protein>
<comment type="caution">
    <text evidence="3">The sequence shown here is derived from an EMBL/GenBank/DDBJ whole genome shotgun (WGS) entry which is preliminary data.</text>
</comment>
<feature type="compositionally biased region" description="Low complexity" evidence="1">
    <location>
        <begin position="8"/>
        <end position="25"/>
    </location>
</feature>
<dbReference type="InterPro" id="IPR038186">
    <property type="entry name" value="CHAD_dom_sf"/>
</dbReference>
<dbReference type="SMART" id="SM00880">
    <property type="entry name" value="CHAD"/>
    <property type="match status" value="1"/>
</dbReference>
<dbReference type="AlphaFoldDB" id="A0A9X2BXP5"/>
<gene>
    <name evidence="3" type="ORF">M0638_24145</name>
</gene>
<dbReference type="PANTHER" id="PTHR39339">
    <property type="entry name" value="SLR1444 PROTEIN"/>
    <property type="match status" value="1"/>
</dbReference>
<dbReference type="Pfam" id="PF05235">
    <property type="entry name" value="CHAD"/>
    <property type="match status" value="1"/>
</dbReference>
<dbReference type="PROSITE" id="PS51708">
    <property type="entry name" value="CHAD"/>
    <property type="match status" value="1"/>
</dbReference>
<sequence>MRLELDLEPPGEAPAAPGRPTGTGLPGWADAARILRHPALRRGRVGTVRTVAEELVWLDTPDGTLARQGLLLESPRRGERRLVRVLPGPGEGWQPGQPATTVPASALPAAAAANLLPVAGFVGRRGQFLVPGPAGTVAVTLLAGRLRGLIAERPVARLVLEGPVPAVLALAHALAHSSTGALPAHAALPEAARALARGESPRPRCRGAPDLSGAETVEAALAVALGHLVEVLLAQQPLAQLAAGPEGVHQMRVGLRRLRSVLKAFRPAVDGPALRAFDAGLQALARLLGPARDWDVFLGGMAADLAAALPGGAAGEPRLAALLRAGEAAREAAYAALREALDGEAFRRLMLEALALLLERRWRDGAAEDAALPERLAAPVRRHAARVLERRWRRLRRDAAEIETMPVEALHALRLEGKRLRYPAELFAALWPGRATARFLRRLSALQEALGLANDAAVARSLTGSLPAGRSGGGRSGGGRSGGQAWAAGLVEGWALARAEPLRAESVRAWERLARCDRFWDEA</sequence>
<feature type="region of interest" description="Disordered" evidence="1">
    <location>
        <begin position="1"/>
        <end position="25"/>
    </location>
</feature>
<evidence type="ECO:0000256" key="1">
    <source>
        <dbReference type="SAM" id="MobiDB-lite"/>
    </source>
</evidence>
<evidence type="ECO:0000313" key="4">
    <source>
        <dbReference type="Proteomes" id="UP001139516"/>
    </source>
</evidence>
<dbReference type="RefSeq" id="WP_248669516.1">
    <property type="nucleotide sequence ID" value="NZ_JALPRX010000125.1"/>
</dbReference>
<dbReference type="EMBL" id="JALPRX010000125">
    <property type="protein sequence ID" value="MCK8787466.1"/>
    <property type="molecule type" value="Genomic_DNA"/>
</dbReference>
<evidence type="ECO:0000259" key="2">
    <source>
        <dbReference type="PROSITE" id="PS51708"/>
    </source>
</evidence>
<reference evidence="3" key="1">
    <citation type="submission" date="2022-04" db="EMBL/GenBank/DDBJ databases">
        <title>Roseomonas acroporae sp. nov., isolated from coral Acropora digitifera.</title>
        <authorList>
            <person name="Sun H."/>
        </authorList>
    </citation>
    <scope>NUCLEOTIDE SEQUENCE</scope>
    <source>
        <strain evidence="3">NAR14</strain>
    </source>
</reference>
<name>A0A9X2BXP5_9PROT</name>